<name>A0A1B1AYZ2_9ACTN</name>
<organism evidence="2 4">
    <name type="scientific">Streptomyces griseochromogenes</name>
    <dbReference type="NCBI Taxonomy" id="68214"/>
    <lineage>
        <taxon>Bacteria</taxon>
        <taxon>Bacillati</taxon>
        <taxon>Actinomycetota</taxon>
        <taxon>Actinomycetes</taxon>
        <taxon>Kitasatosporales</taxon>
        <taxon>Streptomycetaceae</taxon>
        <taxon>Streptomyces</taxon>
    </lineage>
</organism>
<dbReference type="Proteomes" id="UP000092659">
    <property type="component" value="Chromosome"/>
</dbReference>
<evidence type="ECO:0008006" key="6">
    <source>
        <dbReference type="Google" id="ProtNLM"/>
    </source>
</evidence>
<dbReference type="EMBL" id="CP016279">
    <property type="protein sequence ID" value="ANP51796.1"/>
    <property type="molecule type" value="Genomic_DNA"/>
</dbReference>
<evidence type="ECO:0000313" key="4">
    <source>
        <dbReference type="Proteomes" id="UP000092659"/>
    </source>
</evidence>
<evidence type="ECO:0000256" key="1">
    <source>
        <dbReference type="SAM" id="SignalP"/>
    </source>
</evidence>
<feature type="signal peptide" evidence="1">
    <location>
        <begin position="1"/>
        <end position="27"/>
    </location>
</feature>
<dbReference type="EMBL" id="JAGGLP010000034">
    <property type="protein sequence ID" value="MBP2055842.1"/>
    <property type="molecule type" value="Genomic_DNA"/>
</dbReference>
<protein>
    <recommendedName>
        <fullName evidence="6">SH3b domain-containing protein</fullName>
    </recommendedName>
</protein>
<sequence>MRIRTLLAGVTMGAALVAGGITAPAQAASETAMTTAASDSATASGQTVVVAEAGWTNALRAGDPVRDTYYSTGSVLWRTSSAGQPLHYYSKKVNRYGSTWYQLDSPQWGWIYCGNVAAPC</sequence>
<accession>A0A1B1AYZ2</accession>
<dbReference type="AlphaFoldDB" id="A0A1B1AYZ2"/>
<evidence type="ECO:0000313" key="3">
    <source>
        <dbReference type="EMBL" id="MBP2055842.1"/>
    </source>
</evidence>
<evidence type="ECO:0000313" key="2">
    <source>
        <dbReference type="EMBL" id="ANP51796.1"/>
    </source>
</evidence>
<keyword evidence="5" id="KW-1185">Reference proteome</keyword>
<dbReference type="OrthoDB" id="4301305at2"/>
<proteinExistence type="predicted"/>
<evidence type="ECO:0000313" key="5">
    <source>
        <dbReference type="Proteomes" id="UP001519309"/>
    </source>
</evidence>
<dbReference type="KEGG" id="sgs:AVL59_21350"/>
<dbReference type="RefSeq" id="WP_067306866.1">
    <property type="nucleotide sequence ID" value="NZ_CP016279.1"/>
</dbReference>
<feature type="chain" id="PRO_5008519360" description="SH3b domain-containing protein" evidence="1">
    <location>
        <begin position="28"/>
        <end position="120"/>
    </location>
</feature>
<dbReference type="Proteomes" id="UP001519309">
    <property type="component" value="Unassembled WGS sequence"/>
</dbReference>
<keyword evidence="1" id="KW-0732">Signal</keyword>
<gene>
    <name evidence="2" type="ORF">AVL59_21350</name>
    <name evidence="3" type="ORF">J2Z21_008858</name>
</gene>
<reference evidence="2 4" key="1">
    <citation type="submission" date="2016-06" db="EMBL/GenBank/DDBJ databases">
        <title>Complete genome sequence of Streptomyces griseochromogenes ATCC 14511, the Blasticidin S producer.</title>
        <authorList>
            <person name="Wu L."/>
        </authorList>
    </citation>
    <scope>NUCLEOTIDE SEQUENCE [LARGE SCALE GENOMIC DNA]</scope>
    <source>
        <strain evidence="2 4">ATCC 14511</strain>
    </source>
</reference>
<reference evidence="3 5" key="2">
    <citation type="submission" date="2021-03" db="EMBL/GenBank/DDBJ databases">
        <title>Genomic Encyclopedia of Type Strains, Phase IV (KMG-IV): sequencing the most valuable type-strain genomes for metagenomic binning, comparative biology and taxonomic classification.</title>
        <authorList>
            <person name="Goeker M."/>
        </authorList>
    </citation>
    <scope>NUCLEOTIDE SEQUENCE [LARGE SCALE GENOMIC DNA]</scope>
    <source>
        <strain evidence="3 5">DSM 40499</strain>
    </source>
</reference>